<organism evidence="1 2">
    <name type="scientific">Streptomyces gancidicus BKS 13-15</name>
    <dbReference type="NCBI Taxonomy" id="1284664"/>
    <lineage>
        <taxon>Bacteria</taxon>
        <taxon>Bacillati</taxon>
        <taxon>Actinomycetota</taxon>
        <taxon>Actinomycetes</taxon>
        <taxon>Kitasatosporales</taxon>
        <taxon>Streptomycetaceae</taxon>
        <taxon>Streptomyces</taxon>
        <taxon>Streptomyces pseudogriseolus group</taxon>
    </lineage>
</organism>
<reference evidence="1 2" key="1">
    <citation type="journal article" date="2013" name="Genome Announc.">
        <title>Draft Genome Sequence of Streptomyces gancidicus Strain BKS 13-15.</title>
        <authorList>
            <person name="Kumar S."/>
            <person name="Kaur N."/>
            <person name="Singh N.K."/>
            <person name="Raghava G.P."/>
            <person name="Mayilraj S."/>
        </authorList>
    </citation>
    <scope>NUCLEOTIDE SEQUENCE [LARGE SCALE GENOMIC DNA]</scope>
    <source>
        <strain evidence="1 2">BKS 13-15</strain>
    </source>
</reference>
<name>M3EBU4_STREZ</name>
<dbReference type="EMBL" id="AOHP01000003">
    <property type="protein sequence ID" value="EMF31182.1"/>
    <property type="molecule type" value="Genomic_DNA"/>
</dbReference>
<accession>M3EBU4</accession>
<dbReference type="AlphaFoldDB" id="M3EBU4"/>
<gene>
    <name evidence="1" type="ORF">H114_00290</name>
</gene>
<dbReference type="Proteomes" id="UP000011732">
    <property type="component" value="Unassembled WGS sequence"/>
</dbReference>
<protein>
    <submittedName>
        <fullName evidence="1">Uncharacterized protein</fullName>
    </submittedName>
</protein>
<evidence type="ECO:0000313" key="1">
    <source>
        <dbReference type="EMBL" id="EMF31182.1"/>
    </source>
</evidence>
<evidence type="ECO:0000313" key="2">
    <source>
        <dbReference type="Proteomes" id="UP000011732"/>
    </source>
</evidence>
<sequence>MAVAPPTQPVRRPVQDDGFDFFGTKKDARRSALDAVQNEDLADVVGQETLALHKAEEEAQYKPAAEETRAAQVIDLTAHDETERIDLQGLRSAVS</sequence>
<keyword evidence="2" id="KW-1185">Reference proteome</keyword>
<proteinExistence type="predicted"/>
<comment type="caution">
    <text evidence="1">The sequence shown here is derived from an EMBL/GenBank/DDBJ whole genome shotgun (WGS) entry which is preliminary data.</text>
</comment>
<dbReference type="PATRIC" id="fig|1284664.3.peg.61"/>